<evidence type="ECO:0000256" key="1">
    <source>
        <dbReference type="SAM" id="MobiDB-lite"/>
    </source>
</evidence>
<keyword evidence="2" id="KW-1185">Reference proteome</keyword>
<feature type="compositionally biased region" description="Basic residues" evidence="1">
    <location>
        <begin position="38"/>
        <end position="47"/>
    </location>
</feature>
<protein>
    <submittedName>
        <fullName evidence="3">Uncharacterized protein</fullName>
    </submittedName>
</protein>
<evidence type="ECO:0000313" key="2">
    <source>
        <dbReference type="Proteomes" id="UP000887577"/>
    </source>
</evidence>
<proteinExistence type="predicted"/>
<organism evidence="2 3">
    <name type="scientific">Panagrolaimus superbus</name>
    <dbReference type="NCBI Taxonomy" id="310955"/>
    <lineage>
        <taxon>Eukaryota</taxon>
        <taxon>Metazoa</taxon>
        <taxon>Ecdysozoa</taxon>
        <taxon>Nematoda</taxon>
        <taxon>Chromadorea</taxon>
        <taxon>Rhabditida</taxon>
        <taxon>Tylenchina</taxon>
        <taxon>Panagrolaimomorpha</taxon>
        <taxon>Panagrolaimoidea</taxon>
        <taxon>Panagrolaimidae</taxon>
        <taxon>Panagrolaimus</taxon>
    </lineage>
</organism>
<dbReference type="AlphaFoldDB" id="A0A914YJQ2"/>
<evidence type="ECO:0000313" key="3">
    <source>
        <dbReference type="WBParaSite" id="PSU_v2.g19545.t1"/>
    </source>
</evidence>
<sequence>MDPDISAEIISSPTMTPGSVDPGVTASPAPNDGNVGKKSLKNAKNKPRSLYASKSEGCAPSRLAGNFGGKRPANDNSEQQIAKKSKLGEYGPFRDQYSASLKIYYRPSEYDLAQICEKVDLKFTKMGYEFSTKIEINQITPTMSPSVVHKTKEDEFKGFNCFSLFLTGTEENTPIVRDAINKYIYNNFKTFGKVMGIDFSELNYETPLIKKTIFSRFTTPIHFEIMCQWFECRIAIYDRGIWIKYGNWNEEEFYLPTFLIESDYGKFNPILKLKN</sequence>
<reference evidence="3" key="1">
    <citation type="submission" date="2022-11" db="UniProtKB">
        <authorList>
            <consortium name="WormBaseParasite"/>
        </authorList>
    </citation>
    <scope>IDENTIFICATION</scope>
</reference>
<name>A0A914YJQ2_9BILA</name>
<dbReference type="Proteomes" id="UP000887577">
    <property type="component" value="Unplaced"/>
</dbReference>
<dbReference type="WBParaSite" id="PSU_v2.g19545.t1">
    <property type="protein sequence ID" value="PSU_v2.g19545.t1"/>
    <property type="gene ID" value="PSU_v2.g19545"/>
</dbReference>
<accession>A0A914YJQ2</accession>
<feature type="region of interest" description="Disordered" evidence="1">
    <location>
        <begin position="1"/>
        <end position="57"/>
    </location>
</feature>